<protein>
    <recommendedName>
        <fullName evidence="3">YolD-like family protein</fullName>
    </recommendedName>
</protein>
<proteinExistence type="predicted"/>
<gene>
    <name evidence="1" type="ORF">H9741_02395</name>
</gene>
<reference evidence="1" key="2">
    <citation type="submission" date="2021-04" db="EMBL/GenBank/DDBJ databases">
        <authorList>
            <person name="Gilroy R."/>
        </authorList>
    </citation>
    <scope>NUCLEOTIDE SEQUENCE</scope>
    <source>
        <strain evidence="1">811</strain>
    </source>
</reference>
<evidence type="ECO:0008006" key="3">
    <source>
        <dbReference type="Google" id="ProtNLM"/>
    </source>
</evidence>
<sequence>MSRYDDIIDLPHHRSKTHPHMPIADRAAQFAPFAALTGYGDAVEETARYTEEKLEPDADRLAELDERLCELLQHLDERPKVRVTYFVKDEKKTGGRYVTQSFVIRKVDTYAKILVTEEKNIPLQDIFWLERE</sequence>
<evidence type="ECO:0000313" key="2">
    <source>
        <dbReference type="Proteomes" id="UP000824204"/>
    </source>
</evidence>
<dbReference type="Proteomes" id="UP000824204">
    <property type="component" value="Unassembled WGS sequence"/>
</dbReference>
<reference evidence="1" key="1">
    <citation type="journal article" date="2021" name="PeerJ">
        <title>Extensive microbial diversity within the chicken gut microbiome revealed by metagenomics and culture.</title>
        <authorList>
            <person name="Gilroy R."/>
            <person name="Ravi A."/>
            <person name="Getino M."/>
            <person name="Pursley I."/>
            <person name="Horton D.L."/>
            <person name="Alikhan N.F."/>
            <person name="Baker D."/>
            <person name="Gharbi K."/>
            <person name="Hall N."/>
            <person name="Watson M."/>
            <person name="Adriaenssens E.M."/>
            <person name="Foster-Nyarko E."/>
            <person name="Jarju S."/>
            <person name="Secka A."/>
            <person name="Antonio M."/>
            <person name="Oren A."/>
            <person name="Chaudhuri R.R."/>
            <person name="La Ragione R."/>
            <person name="Hildebrand F."/>
            <person name="Pallen M.J."/>
        </authorList>
    </citation>
    <scope>NUCLEOTIDE SEQUENCE</scope>
    <source>
        <strain evidence="1">811</strain>
    </source>
</reference>
<evidence type="ECO:0000313" key="1">
    <source>
        <dbReference type="EMBL" id="HIX07300.1"/>
    </source>
</evidence>
<name>A0A9D2AFT2_9FIRM</name>
<comment type="caution">
    <text evidence="1">The sequence shown here is derived from an EMBL/GenBank/DDBJ whole genome shotgun (WGS) entry which is preliminary data.</text>
</comment>
<dbReference type="EMBL" id="DXFX01000031">
    <property type="protein sequence ID" value="HIX07300.1"/>
    <property type="molecule type" value="Genomic_DNA"/>
</dbReference>
<dbReference type="AlphaFoldDB" id="A0A9D2AFT2"/>
<accession>A0A9D2AFT2</accession>
<organism evidence="1 2">
    <name type="scientific">Candidatus Borkfalkia faecipullorum</name>
    <dbReference type="NCBI Taxonomy" id="2838510"/>
    <lineage>
        <taxon>Bacteria</taxon>
        <taxon>Bacillati</taxon>
        <taxon>Bacillota</taxon>
        <taxon>Clostridia</taxon>
        <taxon>Christensenellales</taxon>
        <taxon>Christensenellaceae</taxon>
        <taxon>Candidatus Borkfalkia</taxon>
    </lineage>
</organism>